<dbReference type="Gene3D" id="3.30.200.20">
    <property type="entry name" value="Phosphorylase Kinase, domain 1"/>
    <property type="match status" value="1"/>
</dbReference>
<dbReference type="PANTHER" id="PTHR24353:SF37">
    <property type="entry name" value="CAMP-DEPENDENT PROTEIN KINASE CATALYTIC SUBUNIT PRKX"/>
    <property type="match status" value="1"/>
</dbReference>
<sequence>MGNCSRSPATQLLSTETRQVEAESQSKDESETRQVEAESQSKDESEVNIDLEHAKQEFEAKYAQSSKQTAKIEDFQLETTIGTGAFGYVVLDKYENRSLALKIMEKHVIVELGQVEHILSEKHILQAINFPFIVTFICAFKDNAHLYLALEFASGGEMFAHFRNMKQLPEDQVQFYASQIVLAFEYLHNLNIIYRNLKVEEILFEADGYLKLTDFGFAKVVQERTYTLCGTPEYLAPEIITGIGHNKSVDYWALGILIYELTVYLAPEIITGIGHNKSVDYWALGILIYELTVGVTPFQDEDPMRIFTKILQGSFNIPGYFASDIRDLLSKLLQTRPLQRYGNLQNGVDDIKNHPWFSSINWENLLKKRIKAPYIPEPDKHHYETYEEKELIHAETELYPTEFDSF</sequence>
<feature type="domain" description="Protein kinase" evidence="7">
    <location>
        <begin position="75"/>
        <end position="357"/>
    </location>
</feature>
<evidence type="ECO:0000259" key="7">
    <source>
        <dbReference type="PROSITE" id="PS50011"/>
    </source>
</evidence>
<dbReference type="Proteomes" id="UP000663855">
    <property type="component" value="Unassembled WGS sequence"/>
</dbReference>
<dbReference type="PANTHER" id="PTHR24353">
    <property type="entry name" value="CYCLIC NUCLEOTIDE-DEPENDENT PROTEIN KINASE"/>
    <property type="match status" value="1"/>
</dbReference>
<evidence type="ECO:0000256" key="1">
    <source>
        <dbReference type="ARBA" id="ARBA00022527"/>
    </source>
</evidence>
<feature type="compositionally biased region" description="Polar residues" evidence="6">
    <location>
        <begin position="1"/>
        <end position="17"/>
    </location>
</feature>
<dbReference type="AlphaFoldDB" id="A0A814RSX4"/>
<dbReference type="GO" id="GO:0005524">
    <property type="term" value="F:ATP binding"/>
    <property type="evidence" value="ECO:0007669"/>
    <property type="project" value="UniProtKB-KW"/>
</dbReference>
<organism evidence="9 10">
    <name type="scientific">Rotaria magnacalcarata</name>
    <dbReference type="NCBI Taxonomy" id="392030"/>
    <lineage>
        <taxon>Eukaryota</taxon>
        <taxon>Metazoa</taxon>
        <taxon>Spiralia</taxon>
        <taxon>Gnathifera</taxon>
        <taxon>Rotifera</taxon>
        <taxon>Eurotatoria</taxon>
        <taxon>Bdelloidea</taxon>
        <taxon>Philodinida</taxon>
        <taxon>Philodinidae</taxon>
        <taxon>Rotaria</taxon>
    </lineage>
</organism>
<dbReference type="FunFam" id="1.10.510.10:FF:000465">
    <property type="entry name" value="Non-specific serine/threonine protein kinase"/>
    <property type="match status" value="2"/>
</dbReference>
<keyword evidence="5" id="KW-0067">ATP-binding</keyword>
<dbReference type="EMBL" id="CAJNOV010003310">
    <property type="protein sequence ID" value="CAF1138134.1"/>
    <property type="molecule type" value="Genomic_DNA"/>
</dbReference>
<evidence type="ECO:0000259" key="8">
    <source>
        <dbReference type="PROSITE" id="PS51285"/>
    </source>
</evidence>
<evidence type="ECO:0000313" key="10">
    <source>
        <dbReference type="Proteomes" id="UP000663855"/>
    </source>
</evidence>
<dbReference type="PROSITE" id="PS50011">
    <property type="entry name" value="PROTEIN_KINASE_DOM"/>
    <property type="match status" value="1"/>
</dbReference>
<accession>A0A814RSX4</accession>
<dbReference type="InterPro" id="IPR000961">
    <property type="entry name" value="AGC-kinase_C"/>
</dbReference>
<evidence type="ECO:0000256" key="2">
    <source>
        <dbReference type="ARBA" id="ARBA00022679"/>
    </source>
</evidence>
<dbReference type="GO" id="GO:0005829">
    <property type="term" value="C:cytosol"/>
    <property type="evidence" value="ECO:0007669"/>
    <property type="project" value="TreeGrafter"/>
</dbReference>
<evidence type="ECO:0000256" key="5">
    <source>
        <dbReference type="ARBA" id="ARBA00022840"/>
    </source>
</evidence>
<protein>
    <recommendedName>
        <fullName evidence="11">cAMP-dependent protein kinase</fullName>
    </recommendedName>
</protein>
<reference evidence="9" key="1">
    <citation type="submission" date="2021-02" db="EMBL/GenBank/DDBJ databases">
        <authorList>
            <person name="Nowell W R."/>
        </authorList>
    </citation>
    <scope>NUCLEOTIDE SEQUENCE</scope>
</reference>
<feature type="domain" description="AGC-kinase C-terminal" evidence="8">
    <location>
        <begin position="358"/>
        <end position="406"/>
    </location>
</feature>
<keyword evidence="3" id="KW-0547">Nucleotide-binding</keyword>
<evidence type="ECO:0008006" key="11">
    <source>
        <dbReference type="Google" id="ProtNLM"/>
    </source>
</evidence>
<evidence type="ECO:0000256" key="4">
    <source>
        <dbReference type="ARBA" id="ARBA00022777"/>
    </source>
</evidence>
<dbReference type="GO" id="GO:0004691">
    <property type="term" value="F:cAMP-dependent protein kinase activity"/>
    <property type="evidence" value="ECO:0007669"/>
    <property type="project" value="TreeGrafter"/>
</dbReference>
<comment type="caution">
    <text evidence="9">The sequence shown here is derived from an EMBL/GenBank/DDBJ whole genome shotgun (WGS) entry which is preliminary data.</text>
</comment>
<dbReference type="InterPro" id="IPR000719">
    <property type="entry name" value="Prot_kinase_dom"/>
</dbReference>
<feature type="compositionally biased region" description="Basic and acidic residues" evidence="6">
    <location>
        <begin position="18"/>
        <end position="48"/>
    </location>
</feature>
<dbReference type="Gene3D" id="1.10.510.10">
    <property type="entry name" value="Transferase(Phosphotransferase) domain 1"/>
    <property type="match status" value="2"/>
</dbReference>
<keyword evidence="4" id="KW-0418">Kinase</keyword>
<dbReference type="GO" id="GO:0005952">
    <property type="term" value="C:cAMP-dependent protein kinase complex"/>
    <property type="evidence" value="ECO:0007669"/>
    <property type="project" value="TreeGrafter"/>
</dbReference>
<evidence type="ECO:0000313" key="9">
    <source>
        <dbReference type="EMBL" id="CAF1138134.1"/>
    </source>
</evidence>
<evidence type="ECO:0000256" key="6">
    <source>
        <dbReference type="SAM" id="MobiDB-lite"/>
    </source>
</evidence>
<keyword evidence="2" id="KW-0808">Transferase</keyword>
<dbReference type="PROSITE" id="PS51285">
    <property type="entry name" value="AGC_KINASE_CTER"/>
    <property type="match status" value="1"/>
</dbReference>
<gene>
    <name evidence="9" type="ORF">CJN711_LOCUS8908</name>
</gene>
<proteinExistence type="predicted"/>
<evidence type="ECO:0000256" key="3">
    <source>
        <dbReference type="ARBA" id="ARBA00022741"/>
    </source>
</evidence>
<keyword evidence="1" id="KW-0723">Serine/threonine-protein kinase</keyword>
<name>A0A814RSX4_9BILA</name>
<feature type="region of interest" description="Disordered" evidence="6">
    <location>
        <begin position="1"/>
        <end position="48"/>
    </location>
</feature>
<dbReference type="SUPFAM" id="SSF56112">
    <property type="entry name" value="Protein kinase-like (PK-like)"/>
    <property type="match status" value="2"/>
</dbReference>
<dbReference type="Pfam" id="PF00069">
    <property type="entry name" value="Pkinase"/>
    <property type="match status" value="2"/>
</dbReference>
<dbReference type="InterPro" id="IPR011009">
    <property type="entry name" value="Kinase-like_dom_sf"/>
</dbReference>